<organism evidence="1 2">
    <name type="scientific">Bariatricus massiliensis</name>
    <dbReference type="NCBI Taxonomy" id="1745713"/>
    <lineage>
        <taxon>Bacteria</taxon>
        <taxon>Bacillati</taxon>
        <taxon>Bacillota</taxon>
        <taxon>Clostridia</taxon>
        <taxon>Lachnospirales</taxon>
        <taxon>Lachnospiraceae</taxon>
        <taxon>Bariatricus</taxon>
    </lineage>
</organism>
<evidence type="ECO:0000313" key="2">
    <source>
        <dbReference type="Proteomes" id="UP001299546"/>
    </source>
</evidence>
<dbReference type="Proteomes" id="UP001299546">
    <property type="component" value="Unassembled WGS sequence"/>
</dbReference>
<keyword evidence="2" id="KW-1185">Reference proteome</keyword>
<reference evidence="1 2" key="1">
    <citation type="submission" date="2021-10" db="EMBL/GenBank/DDBJ databases">
        <title>Collection of gut derived symbiotic bacterial strains cultured from healthy donors.</title>
        <authorList>
            <person name="Lin H."/>
            <person name="Littmann E."/>
            <person name="Kohout C."/>
            <person name="Pamer E.G."/>
        </authorList>
    </citation>
    <scope>NUCLEOTIDE SEQUENCE [LARGE SCALE GENOMIC DNA]</scope>
    <source>
        <strain evidence="1 2">DFI.1.165</strain>
    </source>
</reference>
<proteinExistence type="predicted"/>
<accession>A0ABS8DLC2</accession>
<comment type="caution">
    <text evidence="1">The sequence shown here is derived from an EMBL/GenBank/DDBJ whole genome shotgun (WGS) entry which is preliminary data.</text>
</comment>
<name>A0ABS8DLC2_9FIRM</name>
<gene>
    <name evidence="1" type="ORF">LIZ65_18380</name>
</gene>
<dbReference type="RefSeq" id="WP_066735858.1">
    <property type="nucleotide sequence ID" value="NZ_JAJCIQ010000020.1"/>
</dbReference>
<sequence>MKFKSLDDVKKTYGEKNLICIVNIRQILQYAKLSVQPKWIDEGYDGKLIAYYFVPETKLAWQYWLENNPKFK</sequence>
<dbReference type="EMBL" id="JAJCIS010000021">
    <property type="protein sequence ID" value="MCB7389253.1"/>
    <property type="molecule type" value="Genomic_DNA"/>
</dbReference>
<evidence type="ECO:0000313" key="1">
    <source>
        <dbReference type="EMBL" id="MCB7389253.1"/>
    </source>
</evidence>
<protein>
    <submittedName>
        <fullName evidence="1">Uncharacterized protein</fullName>
    </submittedName>
</protein>